<proteinExistence type="predicted"/>
<dbReference type="RefSeq" id="WP_354552073.1">
    <property type="nucleotide sequence ID" value="NZ_JBEPSM010000002.1"/>
</dbReference>
<evidence type="ECO:0000313" key="1">
    <source>
        <dbReference type="EMBL" id="MET4634951.1"/>
    </source>
</evidence>
<dbReference type="EMBL" id="JBEPSM010000002">
    <property type="protein sequence ID" value="MET4634951.1"/>
    <property type="molecule type" value="Genomic_DNA"/>
</dbReference>
<organism evidence="1 2">
    <name type="scientific">Kaistia defluvii</name>
    <dbReference type="NCBI Taxonomy" id="410841"/>
    <lineage>
        <taxon>Bacteria</taxon>
        <taxon>Pseudomonadati</taxon>
        <taxon>Pseudomonadota</taxon>
        <taxon>Alphaproteobacteria</taxon>
        <taxon>Hyphomicrobiales</taxon>
        <taxon>Kaistiaceae</taxon>
        <taxon>Kaistia</taxon>
    </lineage>
</organism>
<keyword evidence="2" id="KW-1185">Reference proteome</keyword>
<name>A0ABV2R1M1_9HYPH</name>
<accession>A0ABV2R1M1</accession>
<reference evidence="1 2" key="1">
    <citation type="submission" date="2024-06" db="EMBL/GenBank/DDBJ databases">
        <title>Sorghum-associated microbial communities from plants grown in Nebraska, USA.</title>
        <authorList>
            <person name="Schachtman D."/>
        </authorList>
    </citation>
    <scope>NUCLEOTIDE SEQUENCE [LARGE SCALE GENOMIC DNA]</scope>
    <source>
        <strain evidence="1 2">3207</strain>
    </source>
</reference>
<sequence length="145" mass="16186">MMTTLRMSVLVLVGVASALLALWVGDRNPATDSLLAEARPPDVQPGGLLHVAYEFRRYRLCPRDTQRIIFDGKTVRFDLGTQSRPLSGPVGKDAYVQPIQVPETASPGPARYRVIILDYCNPLHRIWPLRKVIDVPFRIVSPAQP</sequence>
<gene>
    <name evidence="1" type="ORF">ABIE08_002897</name>
</gene>
<dbReference type="Proteomes" id="UP001549321">
    <property type="component" value="Unassembled WGS sequence"/>
</dbReference>
<evidence type="ECO:0000313" key="2">
    <source>
        <dbReference type="Proteomes" id="UP001549321"/>
    </source>
</evidence>
<protein>
    <submittedName>
        <fullName evidence="1">Uncharacterized protein</fullName>
    </submittedName>
</protein>
<comment type="caution">
    <text evidence="1">The sequence shown here is derived from an EMBL/GenBank/DDBJ whole genome shotgun (WGS) entry which is preliminary data.</text>
</comment>